<dbReference type="InterPro" id="IPR050312">
    <property type="entry name" value="IolE/XylAMocC-like"/>
</dbReference>
<evidence type="ECO:0000313" key="2">
    <source>
        <dbReference type="EMBL" id="MBD2860736.1"/>
    </source>
</evidence>
<dbReference type="RefSeq" id="WP_190924141.1">
    <property type="nucleotide sequence ID" value="NZ_JACXJA010000003.1"/>
</dbReference>
<dbReference type="Proteomes" id="UP000639396">
    <property type="component" value="Unassembled WGS sequence"/>
</dbReference>
<accession>A0A927C6P4</accession>
<evidence type="ECO:0000259" key="1">
    <source>
        <dbReference type="Pfam" id="PF01261"/>
    </source>
</evidence>
<dbReference type="InterPro" id="IPR036237">
    <property type="entry name" value="Xyl_isomerase-like_sf"/>
</dbReference>
<sequence>MNNSEPWRQRLQLGINHHLLYPASFESVEVHKQTIACVLNKSEYEVIDMFVPEDGDTLDYIAKRVRESGKAVVYNMPLMNGVGYNPHSPDTSVREHTLDEAKSHVRRARRLGARKIVVASGIDPGVGKRDEQRGYFVEYLTALCSHAGPDLDILIEPFDRSIGKCLLIGPSEEAVEIVRRVHRNGTINLGLLVDMGHIPLMEETFRHALQTASPYVRHIHLGSCVKRIPNDPLYGDMHPPWGYPGGEHDVPELVDFLQELVFAGYLGEDSRPTVTFEMRPYLGLTEEESMSIFLAKFREAWGRIRL</sequence>
<protein>
    <submittedName>
        <fullName evidence="2">Sugar phosphate isomerase/epimerase</fullName>
    </submittedName>
</protein>
<reference evidence="2" key="1">
    <citation type="submission" date="2020-09" db="EMBL/GenBank/DDBJ databases">
        <title>A novel bacterium of genus Paenibacillus, isolated from South China Sea.</title>
        <authorList>
            <person name="Huang H."/>
            <person name="Mo K."/>
            <person name="Hu Y."/>
        </authorList>
    </citation>
    <scope>NUCLEOTIDE SEQUENCE</scope>
    <source>
        <strain evidence="2">IB182363</strain>
    </source>
</reference>
<evidence type="ECO:0000313" key="3">
    <source>
        <dbReference type="Proteomes" id="UP000639396"/>
    </source>
</evidence>
<keyword evidence="2" id="KW-0413">Isomerase</keyword>
<dbReference type="SUPFAM" id="SSF51658">
    <property type="entry name" value="Xylose isomerase-like"/>
    <property type="match status" value="1"/>
</dbReference>
<feature type="domain" description="Xylose isomerase-like TIM barrel" evidence="1">
    <location>
        <begin position="45"/>
        <end position="267"/>
    </location>
</feature>
<proteinExistence type="predicted"/>
<dbReference type="EMBL" id="JACXJA010000003">
    <property type="protein sequence ID" value="MBD2860736.1"/>
    <property type="molecule type" value="Genomic_DNA"/>
</dbReference>
<organism evidence="2 3">
    <name type="scientific">Paenibacillus oceani</name>
    <dbReference type="NCBI Taxonomy" id="2772510"/>
    <lineage>
        <taxon>Bacteria</taxon>
        <taxon>Bacillati</taxon>
        <taxon>Bacillota</taxon>
        <taxon>Bacilli</taxon>
        <taxon>Bacillales</taxon>
        <taxon>Paenibacillaceae</taxon>
        <taxon>Paenibacillus</taxon>
    </lineage>
</organism>
<dbReference type="GO" id="GO:0016853">
    <property type="term" value="F:isomerase activity"/>
    <property type="evidence" value="ECO:0007669"/>
    <property type="project" value="UniProtKB-KW"/>
</dbReference>
<dbReference type="Gene3D" id="3.20.20.150">
    <property type="entry name" value="Divalent-metal-dependent TIM barrel enzymes"/>
    <property type="match status" value="1"/>
</dbReference>
<keyword evidence="3" id="KW-1185">Reference proteome</keyword>
<comment type="caution">
    <text evidence="2">The sequence shown here is derived from an EMBL/GenBank/DDBJ whole genome shotgun (WGS) entry which is preliminary data.</text>
</comment>
<dbReference type="AlphaFoldDB" id="A0A927C6P4"/>
<dbReference type="InterPro" id="IPR013022">
    <property type="entry name" value="Xyl_isomerase-like_TIM-brl"/>
</dbReference>
<name>A0A927C6P4_9BACL</name>
<dbReference type="Pfam" id="PF01261">
    <property type="entry name" value="AP_endonuc_2"/>
    <property type="match status" value="1"/>
</dbReference>
<gene>
    <name evidence="2" type="ORF">IDH45_01895</name>
</gene>
<dbReference type="PANTHER" id="PTHR12110">
    <property type="entry name" value="HYDROXYPYRUVATE ISOMERASE"/>
    <property type="match status" value="1"/>
</dbReference>